<organism evidence="3 4">
    <name type="scientific">Winogradskya consettensis</name>
    <dbReference type="NCBI Taxonomy" id="113560"/>
    <lineage>
        <taxon>Bacteria</taxon>
        <taxon>Bacillati</taxon>
        <taxon>Actinomycetota</taxon>
        <taxon>Actinomycetes</taxon>
        <taxon>Micromonosporales</taxon>
        <taxon>Micromonosporaceae</taxon>
        <taxon>Winogradskya</taxon>
    </lineage>
</organism>
<reference evidence="3" key="1">
    <citation type="submission" date="2021-03" db="EMBL/GenBank/DDBJ databases">
        <title>Whole genome shotgun sequence of Actinoplanes consettensis NBRC 14913.</title>
        <authorList>
            <person name="Komaki H."/>
            <person name="Tamura T."/>
        </authorList>
    </citation>
    <scope>NUCLEOTIDE SEQUENCE</scope>
    <source>
        <strain evidence="3">NBRC 14913</strain>
    </source>
</reference>
<evidence type="ECO:0000256" key="1">
    <source>
        <dbReference type="SAM" id="MobiDB-lite"/>
    </source>
</evidence>
<name>A0A919VMM8_9ACTN</name>
<feature type="compositionally biased region" description="Low complexity" evidence="1">
    <location>
        <begin position="62"/>
        <end position="72"/>
    </location>
</feature>
<keyword evidence="2" id="KW-0472">Membrane</keyword>
<feature type="transmembrane region" description="Helical" evidence="2">
    <location>
        <begin position="40"/>
        <end position="60"/>
    </location>
</feature>
<feature type="region of interest" description="Disordered" evidence="1">
    <location>
        <begin position="62"/>
        <end position="81"/>
    </location>
</feature>
<proteinExistence type="predicted"/>
<accession>A0A919VMM8</accession>
<keyword evidence="2" id="KW-1133">Transmembrane helix</keyword>
<dbReference type="EMBL" id="BOQP01000006">
    <property type="protein sequence ID" value="GIM69197.1"/>
    <property type="molecule type" value="Genomic_DNA"/>
</dbReference>
<dbReference type="AlphaFoldDB" id="A0A919VMM8"/>
<protein>
    <submittedName>
        <fullName evidence="3">Uncharacterized protein</fullName>
    </submittedName>
</protein>
<sequence>MSDNDIRLLQRLAGEPAGPGRVDVRQAVSEGRRRLRRRKLAAGAALAVLVAAVPVSAAVWSRPAPSAPASRPDSCEPGVKLPMPVGSKKSFVVAGDRSARYLAGEIDGRAALWHDGTLEVVAEPGGPTRFTAVNSAGLAVGVGKGKAWTYAAGTFTQLASPTAALATAVSENGIVVGAREQDNKVVPAVWDSIEATARDLPTRNGESGQAVWVSDEGIVLGLIRGTYYRWGPSAGYTNEIDLDGEKNLSLDTAVTNGQMIAGSVTVNGKEAGIRAYLLSDAQRLPDDVMEPTAINSRNWIAGSDPLAGGAKLLVGDTLIAVPGGGRAVITAIATDGGTLGGYDGEAATTWRCQITG</sequence>
<evidence type="ECO:0000313" key="4">
    <source>
        <dbReference type="Proteomes" id="UP000680865"/>
    </source>
</evidence>
<dbReference type="RefSeq" id="WP_212996353.1">
    <property type="nucleotide sequence ID" value="NZ_BAAATW010000001.1"/>
</dbReference>
<evidence type="ECO:0000256" key="2">
    <source>
        <dbReference type="SAM" id="Phobius"/>
    </source>
</evidence>
<keyword evidence="4" id="KW-1185">Reference proteome</keyword>
<comment type="caution">
    <text evidence="3">The sequence shown here is derived from an EMBL/GenBank/DDBJ whole genome shotgun (WGS) entry which is preliminary data.</text>
</comment>
<gene>
    <name evidence="3" type="ORF">Aco04nite_14170</name>
</gene>
<dbReference type="Proteomes" id="UP000680865">
    <property type="component" value="Unassembled WGS sequence"/>
</dbReference>
<evidence type="ECO:0000313" key="3">
    <source>
        <dbReference type="EMBL" id="GIM69197.1"/>
    </source>
</evidence>
<keyword evidence="2" id="KW-0812">Transmembrane</keyword>